<dbReference type="PANTHER" id="PTHR11895">
    <property type="entry name" value="TRANSAMIDASE"/>
    <property type="match status" value="1"/>
</dbReference>
<dbReference type="PANTHER" id="PTHR11895:SF7">
    <property type="entry name" value="GLUTAMYL-TRNA(GLN) AMIDOTRANSFERASE SUBUNIT A, MITOCHONDRIAL"/>
    <property type="match status" value="1"/>
</dbReference>
<sequence>MGERGNATDVEVNLMGIAPSDVHAYAQWDATELAERIRRGELSCREAVDLAFAAVAAKNPELNAFVYVREEAFREADACDEAKAVRGTADRGDAPFLGVPIGLKNLIQELAGEPHTMGSRALRGVRASFTSRFAEALREAGFLVIGITNVPEFALMGTTEPKAYGPTRNPWNLRHSPGGSSGGSAAAVAARMVPLAGANDGGGSIRIPAAYTGLFGLKPTRGRTPIGPGRGRALFGLGINHVLTRSVRDSAAVLDVLWAKVRPYEPGAAFVAPPFDGSYREAANGEAIGRRKPLRVAVWTRSPLGGEPHPAVAQSVRAVAEALANQGHAVEEAYPQVDGERLTLSYLTAYLADVAHLYAYRLPALVPSFRPEETEAASRLLSRLGRRLKAADFLDAVELWDRATLAVDEFFARYDLLVTPTAMDVAPRLGEGGSRAQELLLELVARLRLEGVVERLGAFTRIFLEAIGRVPFTQLANFTGAPAASVPAGRKDGLPIGVQLMSGRGREDLLLAVADFLEKTPLWLRDIPPHAVGGTTAGASGLSPDERNPRLPADEARG</sequence>
<dbReference type="SUPFAM" id="SSF75304">
    <property type="entry name" value="Amidase signature (AS) enzymes"/>
    <property type="match status" value="1"/>
</dbReference>
<dbReference type="RefSeq" id="WP_121444584.1">
    <property type="nucleotide sequence ID" value="NZ_RBIJ01000004.1"/>
</dbReference>
<dbReference type="InterPro" id="IPR020556">
    <property type="entry name" value="Amidase_CS"/>
</dbReference>
<evidence type="ECO:0000313" key="4">
    <source>
        <dbReference type="EMBL" id="RKQ84160.1"/>
    </source>
</evidence>
<dbReference type="Gene3D" id="3.90.1300.10">
    <property type="entry name" value="Amidase signature (AS) domain"/>
    <property type="match status" value="1"/>
</dbReference>
<feature type="domain" description="Amidase" evidence="3">
    <location>
        <begin position="471"/>
        <end position="511"/>
    </location>
</feature>
<evidence type="ECO:0000256" key="1">
    <source>
        <dbReference type="ARBA" id="ARBA00009199"/>
    </source>
</evidence>
<name>A0A660KTT7_9BACL</name>
<comment type="caution">
    <text evidence="4">The sequence shown here is derived from an EMBL/GenBank/DDBJ whole genome shotgun (WGS) entry which is preliminary data.</text>
</comment>
<accession>A0A660KTT7</accession>
<dbReference type="OrthoDB" id="9811471at2"/>
<feature type="compositionally biased region" description="Basic and acidic residues" evidence="2">
    <location>
        <begin position="544"/>
        <end position="558"/>
    </location>
</feature>
<dbReference type="GO" id="GO:0003824">
    <property type="term" value="F:catalytic activity"/>
    <property type="evidence" value="ECO:0007669"/>
    <property type="project" value="InterPro"/>
</dbReference>
<evidence type="ECO:0000259" key="3">
    <source>
        <dbReference type="Pfam" id="PF01425"/>
    </source>
</evidence>
<dbReference type="InterPro" id="IPR036928">
    <property type="entry name" value="AS_sf"/>
</dbReference>
<dbReference type="EMBL" id="RBIJ01000004">
    <property type="protein sequence ID" value="RKQ84160.1"/>
    <property type="molecule type" value="Genomic_DNA"/>
</dbReference>
<evidence type="ECO:0000313" key="5">
    <source>
        <dbReference type="Proteomes" id="UP000267019"/>
    </source>
</evidence>
<organism evidence="4 5">
    <name type="scientific">Brockia lithotrophica</name>
    <dbReference type="NCBI Taxonomy" id="933949"/>
    <lineage>
        <taxon>Bacteria</taxon>
        <taxon>Bacillati</taxon>
        <taxon>Bacillota</taxon>
        <taxon>Bacilli</taxon>
        <taxon>Bacillales</taxon>
        <taxon>Bacillales Family X. Incertae Sedis</taxon>
        <taxon>Brockia</taxon>
    </lineage>
</organism>
<keyword evidence="5" id="KW-1185">Reference proteome</keyword>
<feature type="domain" description="Amidase" evidence="3">
    <location>
        <begin position="47"/>
        <end position="434"/>
    </location>
</feature>
<gene>
    <name evidence="4" type="ORF">C7438_1337</name>
</gene>
<reference evidence="4 5" key="1">
    <citation type="submission" date="2018-10" db="EMBL/GenBank/DDBJ databases">
        <title>Genomic Encyclopedia of Type Strains, Phase IV (KMG-IV): sequencing the most valuable type-strain genomes for metagenomic binning, comparative biology and taxonomic classification.</title>
        <authorList>
            <person name="Goeker M."/>
        </authorList>
    </citation>
    <scope>NUCLEOTIDE SEQUENCE [LARGE SCALE GENOMIC DNA]</scope>
    <source>
        <strain evidence="4 5">DSM 22653</strain>
    </source>
</reference>
<evidence type="ECO:0000256" key="2">
    <source>
        <dbReference type="SAM" id="MobiDB-lite"/>
    </source>
</evidence>
<protein>
    <submittedName>
        <fullName evidence="4">Amidase</fullName>
    </submittedName>
</protein>
<dbReference type="InterPro" id="IPR000120">
    <property type="entry name" value="Amidase"/>
</dbReference>
<dbReference type="PROSITE" id="PS00571">
    <property type="entry name" value="AMIDASES"/>
    <property type="match status" value="1"/>
</dbReference>
<dbReference type="Pfam" id="PF01425">
    <property type="entry name" value="Amidase"/>
    <property type="match status" value="2"/>
</dbReference>
<dbReference type="AlphaFoldDB" id="A0A660KTT7"/>
<proteinExistence type="inferred from homology"/>
<dbReference type="InterPro" id="IPR023631">
    <property type="entry name" value="Amidase_dom"/>
</dbReference>
<dbReference type="Proteomes" id="UP000267019">
    <property type="component" value="Unassembled WGS sequence"/>
</dbReference>
<feature type="region of interest" description="Disordered" evidence="2">
    <location>
        <begin position="534"/>
        <end position="558"/>
    </location>
</feature>
<comment type="similarity">
    <text evidence="1">Belongs to the amidase family.</text>
</comment>